<keyword evidence="3" id="KW-0732">Signal</keyword>
<keyword evidence="2" id="KW-0472">Membrane</keyword>
<proteinExistence type="predicted"/>
<evidence type="ECO:0000256" key="3">
    <source>
        <dbReference type="SAM" id="SignalP"/>
    </source>
</evidence>
<evidence type="ECO:0000256" key="2">
    <source>
        <dbReference type="SAM" id="Phobius"/>
    </source>
</evidence>
<protein>
    <recommendedName>
        <fullName evidence="5">Transmembrane protein</fullName>
    </recommendedName>
</protein>
<evidence type="ECO:0000256" key="1">
    <source>
        <dbReference type="SAM" id="MobiDB-lite"/>
    </source>
</evidence>
<feature type="compositionally biased region" description="Pro residues" evidence="1">
    <location>
        <begin position="779"/>
        <end position="793"/>
    </location>
</feature>
<feature type="transmembrane region" description="Helical" evidence="2">
    <location>
        <begin position="45"/>
        <end position="65"/>
    </location>
</feature>
<reference evidence="4" key="1">
    <citation type="submission" date="2021-01" db="EMBL/GenBank/DDBJ databases">
        <authorList>
            <person name="Corre E."/>
            <person name="Pelletier E."/>
            <person name="Niang G."/>
            <person name="Scheremetjew M."/>
            <person name="Finn R."/>
            <person name="Kale V."/>
            <person name="Holt S."/>
            <person name="Cochrane G."/>
            <person name="Meng A."/>
            <person name="Brown T."/>
            <person name="Cohen L."/>
        </authorList>
    </citation>
    <scope>NUCLEOTIDE SEQUENCE</scope>
    <source>
        <strain evidence="4">308</strain>
    </source>
</reference>
<dbReference type="AlphaFoldDB" id="A0A7S1BR19"/>
<accession>A0A7S1BR19</accession>
<keyword evidence="2" id="KW-0812">Transmembrane</keyword>
<name>A0A7S1BR19_9STRA</name>
<dbReference type="EMBL" id="HBFR01029128">
    <property type="protein sequence ID" value="CAD8893990.1"/>
    <property type="molecule type" value="Transcribed_RNA"/>
</dbReference>
<keyword evidence="2" id="KW-1133">Transmembrane helix</keyword>
<feature type="signal peptide" evidence="3">
    <location>
        <begin position="1"/>
        <end position="21"/>
    </location>
</feature>
<feature type="chain" id="PRO_5031446041" description="Transmembrane protein" evidence="3">
    <location>
        <begin position="22"/>
        <end position="974"/>
    </location>
</feature>
<sequence>MPMVRLLQIALVASWTCPASTFEMNLVGVDQTAFNFFTGAFSDVLVEIFNFFLAGAFTLAVNLHLRRLRNSKRGSATVPLRSLGFVPNNIFSSLQMAELLRWSSPAVLFAVILAVNHSSHNLARLGIRFVSNATEGPSDYVLSLDPNGQRNEDFPVEMISDSSSMRTHSYLKEDLPDTDTTSSKSSATSLMSFVFAVDDVARGISPLLSRDSIYAKSTAKNERMGVTKSVDSSYAGIRSSFLSIFSAREADYDGYLTGIDLMQPLKCEGMIETEQIQGYGNYPYNGGIYDDQLFVTSTLPKCDFSHLRSSGIFLSPLAPMDRVKVTAILQIYNEDTINVYHATVTVNGEKFSRFFVPPASRRLAKDRSDPRLGRLVESVLVTTGSNIDLSSYRFGSIDTVNIGSVSFRVGAAVLVAGKPVIDLTQTQNDDLNVNYEYRDYFVVVEIKESVCPLDPDGYTAPSCLAIVNLVCQTFPEESAAPWDKFECIEGICDDLKSFGSLCTIQGANIFWGENFRADNRFAAAVAGVYGRNVRLSNGPRMDLYLKMHLIPAAVVLMASLDTMPAVKMVEIVQIDGIYIFFTLLPLLSTVLLFFMGRVAQRRGLNIFSIPIRGWEMAVVGSENVEVEPRLSTSENFPRKVGELRYGIVDEQVGEDGKPQLGVKLYGDDVEEEGIDSNAHYTDGANRLKVARFMIIFASISFVIGYLLAASGMIKLPAPGLAEGDSSSPGLTASTISSNSIMDQNDVDDFDNDDVLKTLNPTVFVSGKFKNVLTSQPTSHPSPSPTWKPSPQPVNKPVASLVPNLPPSLPILLPTDCSTLMCTCMQVDSSTFKTCLRCNSAECCELDSGASPLFACVKKTNTDSGPMIGSNLLVPSPTQISSPQVLSKPILPLHQITMSPAGPTDCYTASCVCEQRDPSDSLTCLKCSPPECCELNFVDYGPFQMTYCWKKKENKIPTSLRLQVPTFQGFNPTRI</sequence>
<feature type="region of interest" description="Disordered" evidence="1">
    <location>
        <begin position="773"/>
        <end position="793"/>
    </location>
</feature>
<organism evidence="4">
    <name type="scientific">Corethron hystrix</name>
    <dbReference type="NCBI Taxonomy" id="216773"/>
    <lineage>
        <taxon>Eukaryota</taxon>
        <taxon>Sar</taxon>
        <taxon>Stramenopiles</taxon>
        <taxon>Ochrophyta</taxon>
        <taxon>Bacillariophyta</taxon>
        <taxon>Coscinodiscophyceae</taxon>
        <taxon>Corethrophycidae</taxon>
        <taxon>Corethrales</taxon>
        <taxon>Corethraceae</taxon>
        <taxon>Corethron</taxon>
    </lineage>
</organism>
<feature type="transmembrane region" description="Helical" evidence="2">
    <location>
        <begin position="543"/>
        <end position="560"/>
    </location>
</feature>
<evidence type="ECO:0008006" key="5">
    <source>
        <dbReference type="Google" id="ProtNLM"/>
    </source>
</evidence>
<gene>
    <name evidence="4" type="ORF">CHYS00102_LOCUS21202</name>
</gene>
<feature type="transmembrane region" description="Helical" evidence="2">
    <location>
        <begin position="689"/>
        <end position="708"/>
    </location>
</feature>
<evidence type="ECO:0000313" key="4">
    <source>
        <dbReference type="EMBL" id="CAD8893990.1"/>
    </source>
</evidence>
<feature type="transmembrane region" description="Helical" evidence="2">
    <location>
        <begin position="572"/>
        <end position="594"/>
    </location>
</feature>